<dbReference type="GO" id="GO:0006874">
    <property type="term" value="P:intracellular calcium ion homeostasis"/>
    <property type="evidence" value="ECO:0007669"/>
    <property type="project" value="TreeGrafter"/>
</dbReference>
<evidence type="ECO:0000313" key="8">
    <source>
        <dbReference type="Proteomes" id="UP000184389"/>
    </source>
</evidence>
<feature type="domain" description="Sodium/calcium exchanger membrane region" evidence="6">
    <location>
        <begin position="6"/>
        <end position="146"/>
    </location>
</feature>
<accession>A0A1M5YTX6</accession>
<feature type="transmembrane region" description="Helical" evidence="5">
    <location>
        <begin position="299"/>
        <end position="315"/>
    </location>
</feature>
<dbReference type="Gene3D" id="1.20.1420.30">
    <property type="entry name" value="NCX, central ion-binding region"/>
    <property type="match status" value="1"/>
</dbReference>
<name>A0A1M5YTX6_9FIRM</name>
<evidence type="ECO:0000259" key="6">
    <source>
        <dbReference type="Pfam" id="PF01699"/>
    </source>
</evidence>
<keyword evidence="3 5" id="KW-1133">Transmembrane helix</keyword>
<dbReference type="PANTHER" id="PTHR10846">
    <property type="entry name" value="SODIUM/POTASSIUM/CALCIUM EXCHANGER"/>
    <property type="match status" value="1"/>
</dbReference>
<feature type="transmembrane region" description="Helical" evidence="5">
    <location>
        <begin position="132"/>
        <end position="149"/>
    </location>
</feature>
<dbReference type="GO" id="GO:0005886">
    <property type="term" value="C:plasma membrane"/>
    <property type="evidence" value="ECO:0007669"/>
    <property type="project" value="TreeGrafter"/>
</dbReference>
<dbReference type="InterPro" id="IPR044880">
    <property type="entry name" value="NCX_ion-bd_dom_sf"/>
</dbReference>
<dbReference type="GO" id="GO:0005262">
    <property type="term" value="F:calcium channel activity"/>
    <property type="evidence" value="ECO:0007669"/>
    <property type="project" value="TreeGrafter"/>
</dbReference>
<dbReference type="GO" id="GO:0008273">
    <property type="term" value="F:calcium, potassium:sodium antiporter activity"/>
    <property type="evidence" value="ECO:0007669"/>
    <property type="project" value="TreeGrafter"/>
</dbReference>
<proteinExistence type="predicted"/>
<gene>
    <name evidence="7" type="ORF">SAMN02745180_02436</name>
</gene>
<dbReference type="OrthoDB" id="9794225at2"/>
<evidence type="ECO:0000313" key="7">
    <source>
        <dbReference type="EMBL" id="SHI15300.1"/>
    </source>
</evidence>
<evidence type="ECO:0000256" key="5">
    <source>
        <dbReference type="SAM" id="Phobius"/>
    </source>
</evidence>
<feature type="transmembrane region" description="Helical" evidence="5">
    <location>
        <begin position="103"/>
        <end position="120"/>
    </location>
</feature>
<dbReference type="NCBIfam" id="TIGR00367">
    <property type="entry name" value="calcium/sodium antiporter"/>
    <property type="match status" value="1"/>
</dbReference>
<feature type="transmembrane region" description="Helical" evidence="5">
    <location>
        <begin position="37"/>
        <end position="58"/>
    </location>
</feature>
<feature type="transmembrane region" description="Helical" evidence="5">
    <location>
        <begin position="272"/>
        <end position="292"/>
    </location>
</feature>
<feature type="transmembrane region" description="Helical" evidence="5">
    <location>
        <begin position="208"/>
        <end position="230"/>
    </location>
</feature>
<dbReference type="STRING" id="1123281.SAMN02745180_02436"/>
<dbReference type="AlphaFoldDB" id="A0A1M5YTX6"/>
<evidence type="ECO:0000256" key="2">
    <source>
        <dbReference type="ARBA" id="ARBA00022692"/>
    </source>
</evidence>
<organism evidence="7 8">
    <name type="scientific">Sporanaerobacter acetigenes DSM 13106</name>
    <dbReference type="NCBI Taxonomy" id="1123281"/>
    <lineage>
        <taxon>Bacteria</taxon>
        <taxon>Bacillati</taxon>
        <taxon>Bacillota</taxon>
        <taxon>Tissierellia</taxon>
        <taxon>Tissierellales</taxon>
        <taxon>Sporanaerobacteraceae</taxon>
        <taxon>Sporanaerobacter</taxon>
    </lineage>
</organism>
<evidence type="ECO:0000256" key="4">
    <source>
        <dbReference type="ARBA" id="ARBA00023136"/>
    </source>
</evidence>
<feature type="domain" description="Sodium/calcium exchanger membrane region" evidence="6">
    <location>
        <begin position="175"/>
        <end position="315"/>
    </location>
</feature>
<dbReference type="PANTHER" id="PTHR10846:SF8">
    <property type="entry name" value="INNER MEMBRANE PROTEIN YRBG"/>
    <property type="match status" value="1"/>
</dbReference>
<sequence>MDTFLVFVVFFIGLLTIVKGGDFFVDAAIWIAKKTGISPMIIGATIVSIATTLPEFFVSTVASNEGHSDMAVGNAIGSTICNIAFIIGLCACIKPIKIKKKSFTVKGIIMIVYLLIFYAFASDGVVQFKEGFYLILMFALFILINVLEAKSTDAGFEETKNYSNGTKKDTIINIIKFGLGAWFIIIGAHMLVDSGVKIAQIFKVPQQIVSLTLLAVGTSLPELVTAVVAIAKGEENISIGNILGANILNLTVVLGGSTLVSDNGLLILPQTIFLDVPYSLLIMTIFILSGILKEEISRKVGILLFSIYILYLIILF</sequence>
<feature type="transmembrane region" description="Helical" evidence="5">
    <location>
        <begin position="242"/>
        <end position="260"/>
    </location>
</feature>
<reference evidence="7 8" key="1">
    <citation type="submission" date="2016-11" db="EMBL/GenBank/DDBJ databases">
        <authorList>
            <person name="Jaros S."/>
            <person name="Januszkiewicz K."/>
            <person name="Wedrychowicz H."/>
        </authorList>
    </citation>
    <scope>NUCLEOTIDE SEQUENCE [LARGE SCALE GENOMIC DNA]</scope>
    <source>
        <strain evidence="7 8">DSM 13106</strain>
    </source>
</reference>
<keyword evidence="8" id="KW-1185">Reference proteome</keyword>
<protein>
    <submittedName>
        <fullName evidence="7">Cation:H+ antiporter</fullName>
    </submittedName>
</protein>
<dbReference type="InterPro" id="IPR004481">
    <property type="entry name" value="K/Na/Ca-exchanger"/>
</dbReference>
<feature type="transmembrane region" description="Helical" evidence="5">
    <location>
        <begin position="70"/>
        <end position="91"/>
    </location>
</feature>
<dbReference type="RefSeq" id="WP_072745065.1">
    <property type="nucleotide sequence ID" value="NZ_FQXR01000015.1"/>
</dbReference>
<feature type="transmembrane region" description="Helical" evidence="5">
    <location>
        <begin position="6"/>
        <end position="25"/>
    </location>
</feature>
<feature type="transmembrane region" description="Helical" evidence="5">
    <location>
        <begin position="170"/>
        <end position="188"/>
    </location>
</feature>
<dbReference type="Pfam" id="PF01699">
    <property type="entry name" value="Na_Ca_ex"/>
    <property type="match status" value="2"/>
</dbReference>
<keyword evidence="4 5" id="KW-0472">Membrane</keyword>
<keyword evidence="2 5" id="KW-0812">Transmembrane</keyword>
<evidence type="ECO:0000256" key="3">
    <source>
        <dbReference type="ARBA" id="ARBA00022989"/>
    </source>
</evidence>
<dbReference type="Proteomes" id="UP000184389">
    <property type="component" value="Unassembled WGS sequence"/>
</dbReference>
<dbReference type="EMBL" id="FQXR01000015">
    <property type="protein sequence ID" value="SHI15300.1"/>
    <property type="molecule type" value="Genomic_DNA"/>
</dbReference>
<evidence type="ECO:0000256" key="1">
    <source>
        <dbReference type="ARBA" id="ARBA00004141"/>
    </source>
</evidence>
<dbReference type="InterPro" id="IPR004837">
    <property type="entry name" value="NaCa_Exmemb"/>
</dbReference>
<comment type="subcellular location">
    <subcellularLocation>
        <location evidence="1">Membrane</location>
        <topology evidence="1">Multi-pass membrane protein</topology>
    </subcellularLocation>
</comment>